<dbReference type="Gene3D" id="1.10.20.110">
    <property type="match status" value="1"/>
</dbReference>
<reference evidence="6" key="1">
    <citation type="submission" date="2016-10" db="EMBL/GenBank/DDBJ databases">
        <authorList>
            <person name="Varghese N."/>
        </authorList>
    </citation>
    <scope>NUCLEOTIDE SEQUENCE [LARGE SCALE GENOMIC DNA]</scope>
    <source>
        <strain evidence="6">DSM 12489</strain>
    </source>
</reference>
<evidence type="ECO:0000313" key="5">
    <source>
        <dbReference type="EMBL" id="SDW25508.1"/>
    </source>
</evidence>
<dbReference type="InterPro" id="IPR050478">
    <property type="entry name" value="Ethylene_sulfur-biosynth"/>
</dbReference>
<dbReference type="InterPro" id="IPR015421">
    <property type="entry name" value="PyrdxlP-dep_Trfase_major"/>
</dbReference>
<evidence type="ECO:0000256" key="3">
    <source>
        <dbReference type="SAM" id="MobiDB-lite"/>
    </source>
</evidence>
<dbReference type="Gene3D" id="3.40.640.10">
    <property type="entry name" value="Type I PLP-dependent aspartate aminotransferase-like (Major domain)"/>
    <property type="match status" value="1"/>
</dbReference>
<comment type="cofactor">
    <cofactor evidence="2">
        <name>pyridoxal 5'-phosphate</name>
        <dbReference type="ChEBI" id="CHEBI:597326"/>
    </cofactor>
</comment>
<accession>A0A1H2S1P9</accession>
<dbReference type="NCBIfam" id="NF006755">
    <property type="entry name" value="PRK09275.1"/>
    <property type="match status" value="1"/>
</dbReference>
<feature type="region of interest" description="Disordered" evidence="3">
    <location>
        <begin position="1"/>
        <end position="22"/>
    </location>
</feature>
<dbReference type="Pfam" id="PF00155">
    <property type="entry name" value="Aminotran_1_2"/>
    <property type="match status" value="1"/>
</dbReference>
<dbReference type="RefSeq" id="WP_100218589.1">
    <property type="nucleotide sequence ID" value="NZ_FNOJ01000003.1"/>
</dbReference>
<dbReference type="GO" id="GO:0030170">
    <property type="term" value="F:pyridoxal phosphate binding"/>
    <property type="evidence" value="ECO:0007669"/>
    <property type="project" value="InterPro"/>
</dbReference>
<evidence type="ECO:0000256" key="2">
    <source>
        <dbReference type="RuleBase" id="RU000481"/>
    </source>
</evidence>
<dbReference type="CDD" id="cd00609">
    <property type="entry name" value="AAT_like"/>
    <property type="match status" value="1"/>
</dbReference>
<dbReference type="InterPro" id="IPR015424">
    <property type="entry name" value="PyrdxlP-dep_Trfase"/>
</dbReference>
<dbReference type="NCBIfam" id="TIGR03801">
    <property type="entry name" value="asp_4_decarbox"/>
    <property type="match status" value="1"/>
</dbReference>
<keyword evidence="1" id="KW-0663">Pyridoxal phosphate</keyword>
<comment type="similarity">
    <text evidence="2">Belongs to the class-I pyridoxal-phosphate-dependent aminotransferase family.</text>
</comment>
<dbReference type="STRING" id="89784.SAMN04489725_103231"/>
<dbReference type="InterPro" id="IPR015422">
    <property type="entry name" value="PyrdxlP-dep_Trfase_small"/>
</dbReference>
<dbReference type="AlphaFoldDB" id="A0A1H2S1P9"/>
<feature type="domain" description="Aminotransferase class I/classII large" evidence="4">
    <location>
        <begin position="212"/>
        <end position="537"/>
    </location>
</feature>
<gene>
    <name evidence="5" type="ORF">SAMN04489725_103231</name>
</gene>
<keyword evidence="6" id="KW-1185">Reference proteome</keyword>
<dbReference type="GO" id="GO:0008483">
    <property type="term" value="F:transaminase activity"/>
    <property type="evidence" value="ECO:0007669"/>
    <property type="project" value="UniProtKB-KW"/>
</dbReference>
<dbReference type="PANTHER" id="PTHR43795:SF2">
    <property type="entry name" value="BIFUNCTIONAL ASPARTATE AMINOTRANSFERASE AND GLUTAMATE_ASPARTATE-PREPHENATE AMINOTRANSFERASE"/>
    <property type="match status" value="1"/>
</dbReference>
<dbReference type="InterPro" id="IPR022518">
    <property type="entry name" value="Aspartate_4-decarboxylase"/>
</dbReference>
<protein>
    <recommendedName>
        <fullName evidence="2">Aminotransferase</fullName>
        <ecNumber evidence="2">2.6.1.-</ecNumber>
    </recommendedName>
</protein>
<dbReference type="InterPro" id="IPR004839">
    <property type="entry name" value="Aminotransferase_I/II_large"/>
</dbReference>
<dbReference type="SUPFAM" id="SSF53383">
    <property type="entry name" value="PLP-dependent transferases"/>
    <property type="match status" value="1"/>
</dbReference>
<dbReference type="Gene3D" id="3.90.1150.10">
    <property type="entry name" value="Aspartate Aminotransferase, domain 1"/>
    <property type="match status" value="1"/>
</dbReference>
<evidence type="ECO:0000313" key="6">
    <source>
        <dbReference type="Proteomes" id="UP000182589"/>
    </source>
</evidence>
<proteinExistence type="inferred from homology"/>
<dbReference type="Proteomes" id="UP000182589">
    <property type="component" value="Unassembled WGS sequence"/>
</dbReference>
<keyword evidence="2" id="KW-0808">Transferase</keyword>
<evidence type="ECO:0000256" key="1">
    <source>
        <dbReference type="ARBA" id="ARBA00022898"/>
    </source>
</evidence>
<evidence type="ECO:0000259" key="4">
    <source>
        <dbReference type="Pfam" id="PF00155"/>
    </source>
</evidence>
<dbReference type="EMBL" id="FNOJ01000003">
    <property type="protein sequence ID" value="SDW25508.1"/>
    <property type="molecule type" value="Genomic_DNA"/>
</dbReference>
<name>A0A1H2S1P9_9BACL</name>
<dbReference type="InterPro" id="IPR004838">
    <property type="entry name" value="NHTrfase_class1_PyrdxlP-BS"/>
</dbReference>
<keyword evidence="2" id="KW-0032">Aminotransferase</keyword>
<dbReference type="PROSITE" id="PS00105">
    <property type="entry name" value="AA_TRANSFER_CLASS_1"/>
    <property type="match status" value="1"/>
</dbReference>
<dbReference type="PANTHER" id="PTHR43795">
    <property type="entry name" value="BIFUNCTIONAL ASPARTATE AMINOTRANSFERASE AND GLUTAMATE/ASPARTATE-PREPHENATE AMINOTRANSFERASE-RELATED"/>
    <property type="match status" value="1"/>
</dbReference>
<sequence>MQDVDAKARSTGSQRDSDLEARRKMERSFEAISPFEFRHELIKLARGHQRKSAKAMLDAGRGNPNWVAAAPREAFFALGQFAMQECRRVWDDGDLAGMPRRPGIRDRFQEFVSENPGLPGIDVLAEVVNEGERKYGFAPDEWLHELVDGIVGDNYPTPDRMLTRTERVVAHFLAKEICAGGVHPDDLRLFAVEGATAAMCYIFDSLLANGLIERGGRVAIMVPIFPPYVEIPELDRYAFDVVEIRATGRDAQGRHTWQYPPEEIAKLADPSVQALFLVNPSNPPSVALDRDTVAQLVRTVREQNPNLMIISDDVYGTFVDGYRSLMADLPYNTMLVYSLSKFFGVTGWRLGAIALHRENVFDARLRRLPKSEQEKLCKRYGTVSRNPEALSFIDRMVADSRQVALNHTAGLSTPQQVQMAIMCAFTMTERGERYKQLTKEICHRRMGLLYDGLGLPLPNLPHDADYYTEIDLEHWSVNTFGEAFTQYMLDRYEPIDILFRLAEESGIVLMNGGGFHGPKWSIRISLANLDDEAYAEIGHHLKAALQEYVDAWRNETQDTVSKHDAE</sequence>
<dbReference type="EC" id="2.6.1.-" evidence="2"/>
<organism evidence="5 6">
    <name type="scientific">Alicyclobacillus hesperidum</name>
    <dbReference type="NCBI Taxonomy" id="89784"/>
    <lineage>
        <taxon>Bacteria</taxon>
        <taxon>Bacillati</taxon>
        <taxon>Bacillota</taxon>
        <taxon>Bacilli</taxon>
        <taxon>Bacillales</taxon>
        <taxon>Alicyclobacillaceae</taxon>
        <taxon>Alicyclobacillus</taxon>
    </lineage>
</organism>
<dbReference type="GO" id="GO:0006520">
    <property type="term" value="P:amino acid metabolic process"/>
    <property type="evidence" value="ECO:0007669"/>
    <property type="project" value="TreeGrafter"/>
</dbReference>